<organism evidence="1 2">
    <name type="scientific">Gymnopilus junonius</name>
    <name type="common">Spectacular rustgill mushroom</name>
    <name type="synonym">Gymnopilus spectabilis subsp. junonius</name>
    <dbReference type="NCBI Taxonomy" id="109634"/>
    <lineage>
        <taxon>Eukaryota</taxon>
        <taxon>Fungi</taxon>
        <taxon>Dikarya</taxon>
        <taxon>Basidiomycota</taxon>
        <taxon>Agaricomycotina</taxon>
        <taxon>Agaricomycetes</taxon>
        <taxon>Agaricomycetidae</taxon>
        <taxon>Agaricales</taxon>
        <taxon>Agaricineae</taxon>
        <taxon>Hymenogastraceae</taxon>
        <taxon>Gymnopilus</taxon>
    </lineage>
</organism>
<dbReference type="EMBL" id="JADNYJ010000141">
    <property type="protein sequence ID" value="KAF8880344.1"/>
    <property type="molecule type" value="Genomic_DNA"/>
</dbReference>
<gene>
    <name evidence="1" type="ORF">CPB84DRAFT_278414</name>
</gene>
<evidence type="ECO:0000313" key="1">
    <source>
        <dbReference type="EMBL" id="KAF8880344.1"/>
    </source>
</evidence>
<accession>A0A9P5NFG0</accession>
<reference evidence="1" key="1">
    <citation type="submission" date="2020-11" db="EMBL/GenBank/DDBJ databases">
        <authorList>
            <consortium name="DOE Joint Genome Institute"/>
            <person name="Ahrendt S."/>
            <person name="Riley R."/>
            <person name="Andreopoulos W."/>
            <person name="LaButti K."/>
            <person name="Pangilinan J."/>
            <person name="Ruiz-duenas F.J."/>
            <person name="Barrasa J.M."/>
            <person name="Sanchez-Garcia M."/>
            <person name="Camarero S."/>
            <person name="Miyauchi S."/>
            <person name="Serrano A."/>
            <person name="Linde D."/>
            <person name="Babiker R."/>
            <person name="Drula E."/>
            <person name="Ayuso-Fernandez I."/>
            <person name="Pacheco R."/>
            <person name="Padilla G."/>
            <person name="Ferreira P."/>
            <person name="Barriuso J."/>
            <person name="Kellner H."/>
            <person name="Castanera R."/>
            <person name="Alfaro M."/>
            <person name="Ramirez L."/>
            <person name="Pisabarro A.G."/>
            <person name="Kuo A."/>
            <person name="Tritt A."/>
            <person name="Lipzen A."/>
            <person name="He G."/>
            <person name="Yan M."/>
            <person name="Ng V."/>
            <person name="Cullen D."/>
            <person name="Martin F."/>
            <person name="Rosso M.-N."/>
            <person name="Henrissat B."/>
            <person name="Hibbett D."/>
            <person name="Martinez A.T."/>
            <person name="Grigoriev I.V."/>
        </authorList>
    </citation>
    <scope>NUCLEOTIDE SEQUENCE</scope>
    <source>
        <strain evidence="1">AH 44721</strain>
    </source>
</reference>
<evidence type="ECO:0000313" key="2">
    <source>
        <dbReference type="Proteomes" id="UP000724874"/>
    </source>
</evidence>
<comment type="caution">
    <text evidence="1">The sequence shown here is derived from an EMBL/GenBank/DDBJ whole genome shotgun (WGS) entry which is preliminary data.</text>
</comment>
<proteinExistence type="predicted"/>
<name>A0A9P5NFG0_GYMJU</name>
<sequence length="185" mass="20500">MNSAFLIMCIGDGHESESLSVPCCMLLVACRLFLHLCLPASNPNVTLPHRYLYLLILASQVPLSSVVLVFRVFGQQAASTPFLSFPFRLFCLNSNPYRLLSTSSAQCAMLDICSRLSLDYDTTITHVDSCVLHGTRMSLFITTCELIPFLLQPRPIATMYIFPVQISISKSPTLSVTILNSILHP</sequence>
<dbReference type="Proteomes" id="UP000724874">
    <property type="component" value="Unassembled WGS sequence"/>
</dbReference>
<dbReference type="AlphaFoldDB" id="A0A9P5NFG0"/>
<protein>
    <submittedName>
        <fullName evidence="1">Uncharacterized protein</fullName>
    </submittedName>
</protein>
<keyword evidence="2" id="KW-1185">Reference proteome</keyword>